<gene>
    <name evidence="2" type="ORF">Bathy08g04770</name>
</gene>
<evidence type="ECO:0000313" key="3">
    <source>
        <dbReference type="Proteomes" id="UP000198341"/>
    </source>
</evidence>
<dbReference type="AlphaFoldDB" id="K8EI86"/>
<feature type="transmembrane region" description="Helical" evidence="1">
    <location>
        <begin position="50"/>
        <end position="69"/>
    </location>
</feature>
<dbReference type="InterPro" id="IPR010721">
    <property type="entry name" value="UstE-like"/>
</dbReference>
<feature type="transmembrane region" description="Helical" evidence="1">
    <location>
        <begin position="149"/>
        <end position="178"/>
    </location>
</feature>
<protein>
    <recommendedName>
        <fullName evidence="4">Steroid 5-alpha reductase C-terminal domain-containing protein</fullName>
    </recommendedName>
</protein>
<dbReference type="KEGG" id="bpg:Bathy08g04770"/>
<sequence length="419" mass="48529">MRNFVQHVLHFFKTESHVLLRRKSFMFGIRWKQKSSFPTNADFSLAENEAILAASKLCLIFIVYSFLASLKTKTYSHVDRLWSLTPIFYSFVFTYYGKFNSRNVLMSALIFIWGVRLTRNFARKGGYNRGEEDYRWAVLREKKILNSKFGWLLFNFSFICFYQHALLFLITAPCAWAATPYAQKIPLNEYDLYATLLFLFFFNLERVADNQQWRFQQAKYGKAKREAKYETDYQNGFLSKGLFARSRHPNFFSEQMIWWSLCVFVLASGGSALPQSCSEAKENWYWLRLPKTLRCCGSCFFVSIPGLKCGCEALHACYVGAVLLSLLFQGSTAFTEQITAGKYPTYKEYQKKVNRLFPALRPPSFFLSAENAATRIQHAWKKKKKSNAATTSTPGKFKKVFLSFGRKSSSNNTPAKKSE</sequence>
<dbReference type="RefSeq" id="XP_007511615.1">
    <property type="nucleotide sequence ID" value="XM_007511553.1"/>
</dbReference>
<dbReference type="GO" id="GO:0016020">
    <property type="term" value="C:membrane"/>
    <property type="evidence" value="ECO:0007669"/>
    <property type="project" value="TreeGrafter"/>
</dbReference>
<feature type="transmembrane region" description="Helical" evidence="1">
    <location>
        <begin position="190"/>
        <end position="208"/>
    </location>
</feature>
<keyword evidence="1" id="KW-0472">Membrane</keyword>
<dbReference type="OrthoDB" id="201504at2759"/>
<evidence type="ECO:0000313" key="2">
    <source>
        <dbReference type="EMBL" id="CCO17736.1"/>
    </source>
</evidence>
<accession>K8EI86</accession>
<dbReference type="PANTHER" id="PTHR32251">
    <property type="entry name" value="3-OXO-5-ALPHA-STEROID 4-DEHYDROGENASE"/>
    <property type="match status" value="1"/>
</dbReference>
<organism evidence="2 3">
    <name type="scientific">Bathycoccus prasinos</name>
    <dbReference type="NCBI Taxonomy" id="41875"/>
    <lineage>
        <taxon>Eukaryota</taxon>
        <taxon>Viridiplantae</taxon>
        <taxon>Chlorophyta</taxon>
        <taxon>Mamiellophyceae</taxon>
        <taxon>Mamiellales</taxon>
        <taxon>Bathycoccaceae</taxon>
        <taxon>Bathycoccus</taxon>
    </lineage>
</organism>
<evidence type="ECO:0008006" key="4">
    <source>
        <dbReference type="Google" id="ProtNLM"/>
    </source>
</evidence>
<keyword evidence="1" id="KW-0812">Transmembrane</keyword>
<evidence type="ECO:0000256" key="1">
    <source>
        <dbReference type="SAM" id="Phobius"/>
    </source>
</evidence>
<dbReference type="Gene3D" id="1.20.120.1630">
    <property type="match status" value="1"/>
</dbReference>
<dbReference type="Proteomes" id="UP000198341">
    <property type="component" value="Chromosome 8"/>
</dbReference>
<dbReference type="Pfam" id="PF06966">
    <property type="entry name" value="DUF1295"/>
    <property type="match status" value="1"/>
</dbReference>
<name>K8EI86_9CHLO</name>
<dbReference type="GeneID" id="19014456"/>
<dbReference type="eggNOG" id="KOG4650">
    <property type="taxonomic scope" value="Eukaryota"/>
</dbReference>
<dbReference type="PANTHER" id="PTHR32251:SF23">
    <property type="entry name" value="3-OXO-5-ALPHA-STEROID 4-DEHYDROGENASE (DUF1295)"/>
    <property type="match status" value="1"/>
</dbReference>
<reference evidence="2 3" key="1">
    <citation type="submission" date="2011-10" db="EMBL/GenBank/DDBJ databases">
        <authorList>
            <person name="Genoscope - CEA"/>
        </authorList>
    </citation>
    <scope>NUCLEOTIDE SEQUENCE [LARGE SCALE GENOMIC DNA]</scope>
    <source>
        <strain evidence="2 3">RCC 1105</strain>
    </source>
</reference>
<proteinExistence type="predicted"/>
<keyword evidence="1" id="KW-1133">Transmembrane helix</keyword>
<dbReference type="EMBL" id="FO082271">
    <property type="protein sequence ID" value="CCO17736.1"/>
    <property type="molecule type" value="Genomic_DNA"/>
</dbReference>
<keyword evidence="3" id="KW-1185">Reference proteome</keyword>